<evidence type="ECO:0000313" key="3">
    <source>
        <dbReference type="Proteomes" id="UP000284706"/>
    </source>
</evidence>
<sequence>MGCRFESYRDDVGELHIGKLVAISTGTVQQRTKNMKANEVASTASLSSRPPPAIARCTSGLDHIEEEGQLQADSDTTGQDSRAARAHAIIDPVIGIVYHPLIPLSVDATFFNALKPRTRSRMVSLKVAVLPDERINDSDFTKKYCYEVFARYLLEDLEGFEDISIEDWLDDHDHDDLDSDYSEISSISGGECQEDVSIGRQDGERASAEH</sequence>
<proteinExistence type="predicted"/>
<evidence type="ECO:0000313" key="2">
    <source>
        <dbReference type="EMBL" id="PPQ98312.1"/>
    </source>
</evidence>
<accession>A0A409Y5L2</accession>
<organism evidence="2 3">
    <name type="scientific">Gymnopilus dilepis</name>
    <dbReference type="NCBI Taxonomy" id="231916"/>
    <lineage>
        <taxon>Eukaryota</taxon>
        <taxon>Fungi</taxon>
        <taxon>Dikarya</taxon>
        <taxon>Basidiomycota</taxon>
        <taxon>Agaricomycotina</taxon>
        <taxon>Agaricomycetes</taxon>
        <taxon>Agaricomycetidae</taxon>
        <taxon>Agaricales</taxon>
        <taxon>Agaricineae</taxon>
        <taxon>Hymenogastraceae</taxon>
        <taxon>Gymnopilus</taxon>
    </lineage>
</organism>
<protein>
    <submittedName>
        <fullName evidence="2">Uncharacterized protein</fullName>
    </submittedName>
</protein>
<dbReference type="AlphaFoldDB" id="A0A409Y5L2"/>
<feature type="region of interest" description="Disordered" evidence="1">
    <location>
        <begin position="183"/>
        <end position="210"/>
    </location>
</feature>
<comment type="caution">
    <text evidence="2">The sequence shown here is derived from an EMBL/GenBank/DDBJ whole genome shotgun (WGS) entry which is preliminary data.</text>
</comment>
<evidence type="ECO:0000256" key="1">
    <source>
        <dbReference type="SAM" id="MobiDB-lite"/>
    </source>
</evidence>
<keyword evidence="3" id="KW-1185">Reference proteome</keyword>
<feature type="compositionally biased region" description="Basic and acidic residues" evidence="1">
    <location>
        <begin position="201"/>
        <end position="210"/>
    </location>
</feature>
<dbReference type="InParanoid" id="A0A409Y5L2"/>
<dbReference type="Proteomes" id="UP000284706">
    <property type="component" value="Unassembled WGS sequence"/>
</dbReference>
<dbReference type="EMBL" id="NHYE01001121">
    <property type="protein sequence ID" value="PPQ98312.1"/>
    <property type="molecule type" value="Genomic_DNA"/>
</dbReference>
<name>A0A409Y5L2_9AGAR</name>
<reference evidence="2 3" key="1">
    <citation type="journal article" date="2018" name="Evol. Lett.">
        <title>Horizontal gene cluster transfer increased hallucinogenic mushroom diversity.</title>
        <authorList>
            <person name="Reynolds H.T."/>
            <person name="Vijayakumar V."/>
            <person name="Gluck-Thaler E."/>
            <person name="Korotkin H.B."/>
            <person name="Matheny P.B."/>
            <person name="Slot J.C."/>
        </authorList>
    </citation>
    <scope>NUCLEOTIDE SEQUENCE [LARGE SCALE GENOMIC DNA]</scope>
    <source>
        <strain evidence="2 3">SRW20</strain>
    </source>
</reference>
<gene>
    <name evidence="2" type="ORF">CVT26_013517</name>
</gene>